<feature type="compositionally biased region" description="Low complexity" evidence="1">
    <location>
        <begin position="241"/>
        <end position="253"/>
    </location>
</feature>
<feature type="compositionally biased region" description="Low complexity" evidence="1">
    <location>
        <begin position="273"/>
        <end position="292"/>
    </location>
</feature>
<organism evidence="2 3">
    <name type="scientific">Trematosphaeria pertusa</name>
    <dbReference type="NCBI Taxonomy" id="390896"/>
    <lineage>
        <taxon>Eukaryota</taxon>
        <taxon>Fungi</taxon>
        <taxon>Dikarya</taxon>
        <taxon>Ascomycota</taxon>
        <taxon>Pezizomycotina</taxon>
        <taxon>Dothideomycetes</taxon>
        <taxon>Pleosporomycetidae</taxon>
        <taxon>Pleosporales</taxon>
        <taxon>Massarineae</taxon>
        <taxon>Trematosphaeriaceae</taxon>
        <taxon>Trematosphaeria</taxon>
    </lineage>
</organism>
<evidence type="ECO:0000256" key="1">
    <source>
        <dbReference type="SAM" id="MobiDB-lite"/>
    </source>
</evidence>
<dbReference type="AlphaFoldDB" id="A0A6A6IFT5"/>
<dbReference type="Proteomes" id="UP000800094">
    <property type="component" value="Unassembled WGS sequence"/>
</dbReference>
<feature type="region of interest" description="Disordered" evidence="1">
    <location>
        <begin position="333"/>
        <end position="356"/>
    </location>
</feature>
<reference evidence="2" key="1">
    <citation type="journal article" date="2020" name="Stud. Mycol.">
        <title>101 Dothideomycetes genomes: a test case for predicting lifestyles and emergence of pathogens.</title>
        <authorList>
            <person name="Haridas S."/>
            <person name="Albert R."/>
            <person name="Binder M."/>
            <person name="Bloem J."/>
            <person name="Labutti K."/>
            <person name="Salamov A."/>
            <person name="Andreopoulos B."/>
            <person name="Baker S."/>
            <person name="Barry K."/>
            <person name="Bills G."/>
            <person name="Bluhm B."/>
            <person name="Cannon C."/>
            <person name="Castanera R."/>
            <person name="Culley D."/>
            <person name="Daum C."/>
            <person name="Ezra D."/>
            <person name="Gonzalez J."/>
            <person name="Henrissat B."/>
            <person name="Kuo A."/>
            <person name="Liang C."/>
            <person name="Lipzen A."/>
            <person name="Lutzoni F."/>
            <person name="Magnuson J."/>
            <person name="Mondo S."/>
            <person name="Nolan M."/>
            <person name="Ohm R."/>
            <person name="Pangilinan J."/>
            <person name="Park H.-J."/>
            <person name="Ramirez L."/>
            <person name="Alfaro M."/>
            <person name="Sun H."/>
            <person name="Tritt A."/>
            <person name="Yoshinaga Y."/>
            <person name="Zwiers L.-H."/>
            <person name="Turgeon B."/>
            <person name="Goodwin S."/>
            <person name="Spatafora J."/>
            <person name="Crous P."/>
            <person name="Grigoriev I."/>
        </authorList>
    </citation>
    <scope>NUCLEOTIDE SEQUENCE</scope>
    <source>
        <strain evidence="2">CBS 122368</strain>
    </source>
</reference>
<evidence type="ECO:0000313" key="2">
    <source>
        <dbReference type="EMBL" id="KAF2249435.1"/>
    </source>
</evidence>
<feature type="region of interest" description="Disordered" evidence="1">
    <location>
        <begin position="228"/>
        <end position="293"/>
    </location>
</feature>
<sequence>MRKVGIFIDGVPVIKAGEVTRNAMIRFSRLASHQVLDQEQSSAHLPVTCYTRTVQQVLAWVEQTSASPGDHRHYDFPMAESLQENARIYTNMMLMGMRPDVLFRMASWICDNFTTTWRSLAHNDLHRIDLWFCHLLWEPQTLLRDPVFRMIVHTFAFGLQHNQLLNLQELQEYLQEDCPTLWEGIRAVGPVRYPTRDLVADLTIFPLSPRWRNLRRPMQPPNARMRLQAHAEATPDSTVASPIQSPVSISPSPRRLITYPITSRRPSPSYANTHTHLSSPTQPSTPSESSFPFADNPIAWSPLPEGWPSTISVSGLRDLGLDGVFMVTVLSSQSSSAASSAVVEEDDDLPYAERED</sequence>
<feature type="compositionally biased region" description="Polar residues" evidence="1">
    <location>
        <begin position="260"/>
        <end position="272"/>
    </location>
</feature>
<evidence type="ECO:0000313" key="3">
    <source>
        <dbReference type="Proteomes" id="UP000800094"/>
    </source>
</evidence>
<dbReference type="GeneID" id="54586681"/>
<proteinExistence type="predicted"/>
<name>A0A6A6IFT5_9PLEO</name>
<protein>
    <submittedName>
        <fullName evidence="2">Uncharacterized protein</fullName>
    </submittedName>
</protein>
<dbReference type="RefSeq" id="XP_033684439.1">
    <property type="nucleotide sequence ID" value="XM_033833351.1"/>
</dbReference>
<keyword evidence="3" id="KW-1185">Reference proteome</keyword>
<gene>
    <name evidence="2" type="ORF">BU26DRAFT_565085</name>
</gene>
<accession>A0A6A6IFT5</accession>
<dbReference type="EMBL" id="ML987195">
    <property type="protein sequence ID" value="KAF2249435.1"/>
    <property type="molecule type" value="Genomic_DNA"/>
</dbReference>